<dbReference type="InterPro" id="IPR015526">
    <property type="entry name" value="Frizzled/SFRP"/>
</dbReference>
<dbReference type="GO" id="GO:0016020">
    <property type="term" value="C:membrane"/>
    <property type="evidence" value="ECO:0007669"/>
    <property type="project" value="UniProtKB-SubCell"/>
</dbReference>
<evidence type="ECO:0000256" key="8">
    <source>
        <dbReference type="SAM" id="Phobius"/>
    </source>
</evidence>
<evidence type="ECO:0000313" key="10">
    <source>
        <dbReference type="Proteomes" id="UP000095280"/>
    </source>
</evidence>
<dbReference type="Pfam" id="PF01534">
    <property type="entry name" value="Frizzled"/>
    <property type="match status" value="1"/>
</dbReference>
<dbReference type="InterPro" id="IPR017981">
    <property type="entry name" value="GPCR_2-like_7TM"/>
</dbReference>
<evidence type="ECO:0000256" key="6">
    <source>
        <dbReference type="ARBA" id="ARBA00023136"/>
    </source>
</evidence>
<name>A0A1I8GQ53_9PLAT</name>
<dbReference type="SMART" id="SM01330">
    <property type="entry name" value="Frizzled"/>
    <property type="match status" value="1"/>
</dbReference>
<dbReference type="PROSITE" id="PS50261">
    <property type="entry name" value="G_PROTEIN_RECEP_F2_4"/>
    <property type="match status" value="1"/>
</dbReference>
<dbReference type="PANTHER" id="PTHR11309:SF142">
    <property type="entry name" value="FRIZZLED-3"/>
    <property type="match status" value="1"/>
</dbReference>
<feature type="transmembrane region" description="Helical" evidence="8">
    <location>
        <begin position="57"/>
        <end position="86"/>
    </location>
</feature>
<evidence type="ECO:0000256" key="5">
    <source>
        <dbReference type="ARBA" id="ARBA00022989"/>
    </source>
</evidence>
<dbReference type="GO" id="GO:0005615">
    <property type="term" value="C:extracellular space"/>
    <property type="evidence" value="ECO:0007669"/>
    <property type="project" value="TreeGrafter"/>
</dbReference>
<organism evidence="10 11">
    <name type="scientific">Macrostomum lignano</name>
    <dbReference type="NCBI Taxonomy" id="282301"/>
    <lineage>
        <taxon>Eukaryota</taxon>
        <taxon>Metazoa</taxon>
        <taxon>Spiralia</taxon>
        <taxon>Lophotrochozoa</taxon>
        <taxon>Platyhelminthes</taxon>
        <taxon>Rhabditophora</taxon>
        <taxon>Macrostomorpha</taxon>
        <taxon>Macrostomida</taxon>
        <taxon>Macrostomidae</taxon>
        <taxon>Macrostomum</taxon>
    </lineage>
</organism>
<evidence type="ECO:0000313" key="11">
    <source>
        <dbReference type="WBParaSite" id="maker-uti_cns_0002752-snap-gene-0.6-mRNA-1"/>
    </source>
</evidence>
<comment type="subcellular location">
    <subcellularLocation>
        <location evidence="1">Membrane</location>
        <topology evidence="1">Multi-pass membrane protein</topology>
    </subcellularLocation>
</comment>
<dbReference type="PANTHER" id="PTHR11309">
    <property type="entry name" value="FRIZZLED"/>
    <property type="match status" value="1"/>
</dbReference>
<proteinExistence type="inferred from homology"/>
<feature type="domain" description="G-protein coupled receptors family 2 profile 2" evidence="9">
    <location>
        <begin position="1"/>
        <end position="225"/>
    </location>
</feature>
<keyword evidence="7" id="KW-0675">Receptor</keyword>
<protein>
    <submittedName>
        <fullName evidence="11">G_PROTEIN_RECEP_F2_4 domain-containing protein</fullName>
    </submittedName>
</protein>
<evidence type="ECO:0000256" key="2">
    <source>
        <dbReference type="ARBA" id="ARBA00008077"/>
    </source>
</evidence>
<feature type="transmembrane region" description="Helical" evidence="8">
    <location>
        <begin position="192"/>
        <end position="212"/>
    </location>
</feature>
<dbReference type="GO" id="GO:0017147">
    <property type="term" value="F:Wnt-protein binding"/>
    <property type="evidence" value="ECO:0007669"/>
    <property type="project" value="TreeGrafter"/>
</dbReference>
<feature type="transmembrane region" description="Helical" evidence="8">
    <location>
        <begin position="7"/>
        <end position="28"/>
    </location>
</feature>
<evidence type="ECO:0000256" key="3">
    <source>
        <dbReference type="ARBA" id="ARBA00022473"/>
    </source>
</evidence>
<dbReference type="WBParaSite" id="maker-uti_cns_0002752-snap-gene-0.6-mRNA-1">
    <property type="protein sequence ID" value="maker-uti_cns_0002752-snap-gene-0.6-mRNA-1"/>
    <property type="gene ID" value="maker-uti_cns_0002752-snap-gene-0.6"/>
</dbReference>
<dbReference type="GO" id="GO:0060070">
    <property type="term" value="P:canonical Wnt signaling pathway"/>
    <property type="evidence" value="ECO:0007669"/>
    <property type="project" value="TreeGrafter"/>
</dbReference>
<feature type="transmembrane region" description="Helical" evidence="8">
    <location>
        <begin position="98"/>
        <end position="119"/>
    </location>
</feature>
<dbReference type="GO" id="GO:0035567">
    <property type="term" value="P:non-canonical Wnt signaling pathway"/>
    <property type="evidence" value="ECO:0007669"/>
    <property type="project" value="TreeGrafter"/>
</dbReference>
<dbReference type="Gene3D" id="1.20.1070.10">
    <property type="entry name" value="Rhodopsin 7-helix transmembrane proteins"/>
    <property type="match status" value="1"/>
</dbReference>
<evidence type="ECO:0000256" key="7">
    <source>
        <dbReference type="ARBA" id="ARBA00023170"/>
    </source>
</evidence>
<dbReference type="AlphaFoldDB" id="A0A1I8GQ53"/>
<dbReference type="PRINTS" id="PR00489">
    <property type="entry name" value="FRIZZLED"/>
</dbReference>
<sequence length="225" mass="25030">FRYPERPIVWVSASHLLFAGAHLLRVWLGPQAAGCAVGDPAGQQVYRVSRHAGHWCAVIFLLVYFAPLAGCLWWLLLTVCWYLCAARKWAHEAIQQRSVWLHLLAWGAPLLLSVSLLVLHRVKADELTHLCVVDPTDRVNIIAFVISPTAACLAIGLGFLTSALCSSASVRHSLKWSGNEGFRRLEKLMTKICLLSFLFVLPTGCVLAVSLYELAERDKWIASLE</sequence>
<keyword evidence="5 8" id="KW-1133">Transmembrane helix</keyword>
<evidence type="ECO:0000259" key="9">
    <source>
        <dbReference type="PROSITE" id="PS50261"/>
    </source>
</evidence>
<keyword evidence="10" id="KW-1185">Reference proteome</keyword>
<keyword evidence="6 8" id="KW-0472">Membrane</keyword>
<keyword evidence="3" id="KW-0217">Developmental protein</keyword>
<evidence type="ECO:0000256" key="4">
    <source>
        <dbReference type="ARBA" id="ARBA00022692"/>
    </source>
</evidence>
<feature type="transmembrane region" description="Helical" evidence="8">
    <location>
        <begin position="139"/>
        <end position="165"/>
    </location>
</feature>
<keyword evidence="4 8" id="KW-0812">Transmembrane</keyword>
<dbReference type="GO" id="GO:0004888">
    <property type="term" value="F:transmembrane signaling receptor activity"/>
    <property type="evidence" value="ECO:0007669"/>
    <property type="project" value="InterPro"/>
</dbReference>
<accession>A0A1I8GQ53</accession>
<evidence type="ECO:0000256" key="1">
    <source>
        <dbReference type="ARBA" id="ARBA00004141"/>
    </source>
</evidence>
<comment type="similarity">
    <text evidence="2">Belongs to the G-protein coupled receptor Fz/Smo family.</text>
</comment>
<dbReference type="Proteomes" id="UP000095280">
    <property type="component" value="Unplaced"/>
</dbReference>
<reference evidence="11" key="1">
    <citation type="submission" date="2016-11" db="UniProtKB">
        <authorList>
            <consortium name="WormBaseParasite"/>
        </authorList>
    </citation>
    <scope>IDENTIFICATION</scope>
</reference>
<dbReference type="InterPro" id="IPR000539">
    <property type="entry name" value="Frizzled/Smoothened_7TM"/>
</dbReference>